<feature type="region of interest" description="Disordered" evidence="1">
    <location>
        <begin position="89"/>
        <end position="109"/>
    </location>
</feature>
<dbReference type="GO" id="GO:0031902">
    <property type="term" value="C:late endosome membrane"/>
    <property type="evidence" value="ECO:0007669"/>
    <property type="project" value="TreeGrafter"/>
</dbReference>
<dbReference type="InterPro" id="IPR040371">
    <property type="entry name" value="RMC1"/>
</dbReference>
<dbReference type="AlphaFoldDB" id="G0UQR5"/>
<sequence length="1053" mass="117017">MSHEPSITPPFVVFQKPLFRFNTVEFSGDGQGDTIPVPEIGIGTNIRKSSAQSISRVFIDEVANDIVIFSFDSREVCFYQLLLHDSSEETEGSSAPSGSGMQHNPQRVSEEEWLRHHPMLSGDAISLRVVPRNGSDETVIYHAKRCPNSVFTSATGPAHLIALSLNTEAVFFFMCYLQPNVQGEGAQCQTIIATYQCTPRNLRFRKDFYPVCAFYWAENLWSNRDGARGQAPYRGLLLKPFTVWAHQRRQQSVSRGSDSAACPTRRILCITSISIDLISVQCTGRYNEGKDGWVILNRYVTHTDYWHYCPAALSILSINRLKPWHVKVFEVRDREGLCKLPALRVEENFLAAEGEKEATASSLIPAAACMTTSSVRYPVVLLALYQQLFVCTLSKRSGGVTLFRYVPAPDDGRGGGMGQFAMYGVLRVDFPLQIRRDPIVLQVVDNLILLHAPRQGISAAFDILHCDEDVEERWHRNDAPHDSSFVSLSQTMESEPQYRSGRAFFPPFGVNADGEDYASRKSYSQSSWFTWLSNMTRNNCIAKGRLFICSDDITGEKLEVPVLYPLLSAALSLHPQRHEDGCAPVSPEDGAIYKLDFVSGTLPLLLDRRNGAVHLVGINPFTLAVAMPQTTQRVHFYLNRMYCAGKVVHSLLRTMLSKHRPLVALSHAFELVTAHNMTHCHLQGLCGTRCRGSFSSATHESTARISAGSETVPQRQCFSRTVLLLGNMTALCRWLPLKDGTGVLPDRPPWRRRGCLTLQDVLATCTTCCGAQGHRDVSLLEESVTQESLERDVFAPLLGAVLRHTRGSAATAWEEETAGAVAMEGVASPHGGSSDPHLHMCRYLFYVLLEYARCVAGTGFALSEGLQRSLMYLLSHAAGDCGPLHHQLRFALMTDHPLRTSPFFKSSSERQQLGMEMLMKPQTDAQAIQTLLHKNRVVQAARYLYNAEVRPQQELGPTERLLHARLMGDIFRAALEAVEEEERGLLLQGGRNHDGGTGARGQRAVEFVIVYEIIIGCLLSQPLFHEVVPQQFLSATAKYQQLLAASHTVSCGG</sequence>
<dbReference type="VEuPathDB" id="TriTrypDB:TcIL3000_7_5400"/>
<reference evidence="2" key="1">
    <citation type="journal article" date="2012" name="Proc. Natl. Acad. Sci. U.S.A.">
        <title>Antigenic diversity is generated by distinct evolutionary mechanisms in African trypanosome species.</title>
        <authorList>
            <person name="Jackson A.P."/>
            <person name="Berry A."/>
            <person name="Aslett M."/>
            <person name="Allison H.C."/>
            <person name="Burton P."/>
            <person name="Vavrova-Anderson J."/>
            <person name="Brown R."/>
            <person name="Browne H."/>
            <person name="Corton N."/>
            <person name="Hauser H."/>
            <person name="Gamble J."/>
            <person name="Gilderthorp R."/>
            <person name="Marcello L."/>
            <person name="McQuillan J."/>
            <person name="Otto T.D."/>
            <person name="Quail M.A."/>
            <person name="Sanders M.J."/>
            <person name="van Tonder A."/>
            <person name="Ginger M.L."/>
            <person name="Field M.C."/>
            <person name="Barry J.D."/>
            <person name="Hertz-Fowler C."/>
            <person name="Berriman M."/>
        </authorList>
    </citation>
    <scope>NUCLEOTIDE SEQUENCE</scope>
    <source>
        <strain evidence="2">IL3000</strain>
    </source>
</reference>
<dbReference type="GO" id="GO:0035658">
    <property type="term" value="C:Mon1-Ccz1 complex"/>
    <property type="evidence" value="ECO:0007669"/>
    <property type="project" value="InterPro"/>
</dbReference>
<evidence type="ECO:0000313" key="2">
    <source>
        <dbReference type="EMBL" id="CCC91726.1"/>
    </source>
</evidence>
<gene>
    <name evidence="2" type="ORF">TCIL3000_7_5400</name>
</gene>
<dbReference type="GO" id="GO:0010506">
    <property type="term" value="P:regulation of autophagy"/>
    <property type="evidence" value="ECO:0007669"/>
    <property type="project" value="InterPro"/>
</dbReference>
<evidence type="ECO:0000256" key="1">
    <source>
        <dbReference type="SAM" id="MobiDB-lite"/>
    </source>
</evidence>
<name>G0UQR5_TRYCI</name>
<protein>
    <recommendedName>
        <fullName evidence="3">Mic1 domain-containing protein</fullName>
    </recommendedName>
</protein>
<dbReference type="EMBL" id="HE575320">
    <property type="protein sequence ID" value="CCC91726.1"/>
    <property type="molecule type" value="Genomic_DNA"/>
</dbReference>
<feature type="compositionally biased region" description="Polar residues" evidence="1">
    <location>
        <begin position="92"/>
        <end position="107"/>
    </location>
</feature>
<accession>G0UQR5</accession>
<dbReference type="PANTHER" id="PTHR12897:SF4">
    <property type="entry name" value="REGULATOR OF MON1-CCZ1 COMPLEX"/>
    <property type="match status" value="1"/>
</dbReference>
<dbReference type="PANTHER" id="PTHR12897">
    <property type="entry name" value="COLON CANCER-ASSOCIATED PROTEIN MIC1"/>
    <property type="match status" value="1"/>
</dbReference>
<proteinExistence type="predicted"/>
<organism evidence="2">
    <name type="scientific">Trypanosoma congolense (strain IL3000)</name>
    <dbReference type="NCBI Taxonomy" id="1068625"/>
    <lineage>
        <taxon>Eukaryota</taxon>
        <taxon>Discoba</taxon>
        <taxon>Euglenozoa</taxon>
        <taxon>Kinetoplastea</taxon>
        <taxon>Metakinetoplastina</taxon>
        <taxon>Trypanosomatida</taxon>
        <taxon>Trypanosomatidae</taxon>
        <taxon>Trypanosoma</taxon>
        <taxon>Nannomonas</taxon>
    </lineage>
</organism>
<dbReference type="GO" id="GO:0005765">
    <property type="term" value="C:lysosomal membrane"/>
    <property type="evidence" value="ECO:0007669"/>
    <property type="project" value="TreeGrafter"/>
</dbReference>
<evidence type="ECO:0008006" key="3">
    <source>
        <dbReference type="Google" id="ProtNLM"/>
    </source>
</evidence>